<dbReference type="InterPro" id="IPR008266">
    <property type="entry name" value="Tyr_kinase_AS"/>
</dbReference>
<keyword evidence="7" id="KW-0723">Serine/threonine-protein kinase</keyword>
<evidence type="ECO:0000313" key="8">
    <source>
        <dbReference type="EMBL" id="QEV40011.1"/>
    </source>
</evidence>
<gene>
    <name evidence="8" type="ORF">CP978_16955</name>
    <name evidence="7" type="ORF">SNOD_16665</name>
</gene>
<organism evidence="7 9">
    <name type="scientific">Streptomyces nodosus</name>
    <dbReference type="NCBI Taxonomy" id="40318"/>
    <lineage>
        <taxon>Bacteria</taxon>
        <taxon>Bacillati</taxon>
        <taxon>Actinomycetota</taxon>
        <taxon>Actinomycetes</taxon>
        <taxon>Kitasatosporales</taxon>
        <taxon>Streptomycetaceae</taxon>
        <taxon>Streptomyces</taxon>
    </lineage>
</organism>
<dbReference type="RefSeq" id="WP_043441831.1">
    <property type="nucleotide sequence ID" value="NZ_CP009313.1"/>
</dbReference>
<dbReference type="AlphaFoldDB" id="A0A0B5DJP4"/>
<evidence type="ECO:0000313" key="7">
    <source>
        <dbReference type="EMBL" id="AJE41470.1"/>
    </source>
</evidence>
<evidence type="ECO:0000256" key="5">
    <source>
        <dbReference type="PROSITE-ProRule" id="PRU10141"/>
    </source>
</evidence>
<protein>
    <submittedName>
        <fullName evidence="8">Protein kinase family protein</fullName>
    </submittedName>
    <submittedName>
        <fullName evidence="7">Serine/threonine protein kinase</fullName>
    </submittedName>
</protein>
<dbReference type="GO" id="GO:0004674">
    <property type="term" value="F:protein serine/threonine kinase activity"/>
    <property type="evidence" value="ECO:0007669"/>
    <property type="project" value="UniProtKB-KW"/>
</dbReference>
<evidence type="ECO:0000259" key="6">
    <source>
        <dbReference type="PROSITE" id="PS50011"/>
    </source>
</evidence>
<evidence type="ECO:0000313" key="9">
    <source>
        <dbReference type="Proteomes" id="UP000031526"/>
    </source>
</evidence>
<feature type="domain" description="Protein kinase" evidence="6">
    <location>
        <begin position="148"/>
        <end position="392"/>
    </location>
</feature>
<dbReference type="HOGENOM" id="CLU_697652_0_0_11"/>
<proteinExistence type="predicted"/>
<feature type="binding site" evidence="5">
    <location>
        <position position="177"/>
    </location>
    <ligand>
        <name>ATP</name>
        <dbReference type="ChEBI" id="CHEBI:30616"/>
    </ligand>
</feature>
<dbReference type="GO" id="GO:0005737">
    <property type="term" value="C:cytoplasm"/>
    <property type="evidence" value="ECO:0007669"/>
    <property type="project" value="TreeGrafter"/>
</dbReference>
<dbReference type="GO" id="GO:0005524">
    <property type="term" value="F:ATP binding"/>
    <property type="evidence" value="ECO:0007669"/>
    <property type="project" value="UniProtKB-UniRule"/>
</dbReference>
<reference evidence="7 9" key="2">
    <citation type="journal article" date="2016" name="Appl. Microbiol. Biotechnol.">
        <title>Exploiting the genome sequence of Streptomyces nodosus for enhanced antibiotic production.</title>
        <authorList>
            <person name="Sweeney P."/>
            <person name="Murphy C.D."/>
            <person name="Caffrey P."/>
        </authorList>
    </citation>
    <scope>NUCLEOTIDE SEQUENCE [LARGE SCALE GENOMIC DNA]</scope>
    <source>
        <strain evidence="7 9">ATCC 14899</strain>
    </source>
</reference>
<dbReference type="PANTHER" id="PTHR11042">
    <property type="entry name" value="EUKARYOTIC TRANSLATION INITIATION FACTOR 2-ALPHA KINASE EIF2-ALPHA KINASE -RELATED"/>
    <property type="match status" value="1"/>
</dbReference>
<dbReference type="InterPro" id="IPR000719">
    <property type="entry name" value="Prot_kinase_dom"/>
</dbReference>
<reference evidence="8 10" key="3">
    <citation type="submission" date="2017-09" db="EMBL/GenBank/DDBJ databases">
        <title>Streptomyces genome completion.</title>
        <authorList>
            <person name="Lee N."/>
            <person name="Cho B.-K."/>
        </authorList>
    </citation>
    <scope>NUCLEOTIDE SEQUENCE [LARGE SCALE GENOMIC DNA]</scope>
    <source>
        <strain evidence="8 10">ATCC 14899</strain>
    </source>
</reference>
<dbReference type="PROSITE" id="PS50011">
    <property type="entry name" value="PROTEIN_KINASE_DOM"/>
    <property type="match status" value="1"/>
</dbReference>
<dbReference type="Gene3D" id="1.10.510.10">
    <property type="entry name" value="Transferase(Phosphotransferase) domain 1"/>
    <property type="match status" value="1"/>
</dbReference>
<dbReference type="PROSITE" id="PS00107">
    <property type="entry name" value="PROTEIN_KINASE_ATP"/>
    <property type="match status" value="1"/>
</dbReference>
<keyword evidence="4 5" id="KW-0067">ATP-binding</keyword>
<dbReference type="KEGG" id="snq:CP978_16955"/>
<accession>A0A0B5DJP4</accession>
<dbReference type="EMBL" id="CP023747">
    <property type="protein sequence ID" value="QEV40011.1"/>
    <property type="molecule type" value="Genomic_DNA"/>
</dbReference>
<evidence type="ECO:0000256" key="1">
    <source>
        <dbReference type="ARBA" id="ARBA00022679"/>
    </source>
</evidence>
<dbReference type="STRING" id="40318.SNOD_16665"/>
<dbReference type="InterPro" id="IPR050339">
    <property type="entry name" value="CC_SR_Kinase"/>
</dbReference>
<dbReference type="Pfam" id="PF00069">
    <property type="entry name" value="Pkinase"/>
    <property type="match status" value="1"/>
</dbReference>
<reference evidence="9" key="1">
    <citation type="submission" date="2014-09" db="EMBL/GenBank/DDBJ databases">
        <title>Sequence of the Streptomyces nodosus genome.</title>
        <authorList>
            <person name="Sweeney P."/>
            <person name="Stephens N."/>
            <person name="Murphy C."/>
            <person name="Caffrey P."/>
        </authorList>
    </citation>
    <scope>NUCLEOTIDE SEQUENCE [LARGE SCALE GENOMIC DNA]</scope>
    <source>
        <strain evidence="9">ATCC 14899</strain>
    </source>
</reference>
<keyword evidence="9" id="KW-1185">Reference proteome</keyword>
<sequence>MTDPTELMLTDLSNSYTDSKVSNAFLRLYVSDPRFGRAFASFHEQLNEHFESINDRAETTHHYWAEQSRGMLALIKEVTNFLDSLKHAGMQVHLAESYAGAIKGCQSWLVRSGGSAIPDDFEQIEIIKYEPVFSRPDTEIKLKKSSQRNQLQLIGEGSYAKVFSFIDPDYGIKFAVKRANKDMSDRDLHRFQQEFEILKRLRFPYIVEVFQYDATRNEYLMEFCESTLRKYIKKRNNTLPFSSRKRIALQFLYGVNYIHSEGLLHRDVSLQNVLVKTFNGGAVLVKLSDFGLAKDRNSEFTRTKTEMRGTYRDPLLENFKDYGVRNEIYSIGWVLSYIFTGRDALMSQDDAPSQIVRKCAAHDVAHRYGSVRELIGDVERLESTPPPTDAPA</sequence>
<dbReference type="InterPro" id="IPR017441">
    <property type="entry name" value="Protein_kinase_ATP_BS"/>
</dbReference>
<dbReference type="EMBL" id="CP009313">
    <property type="protein sequence ID" value="AJE41470.1"/>
    <property type="molecule type" value="Genomic_DNA"/>
</dbReference>
<keyword evidence="3 7" id="KW-0418">Kinase</keyword>
<evidence type="ECO:0000256" key="2">
    <source>
        <dbReference type="ARBA" id="ARBA00022741"/>
    </source>
</evidence>
<keyword evidence="1" id="KW-0808">Transferase</keyword>
<dbReference type="SUPFAM" id="SSF56112">
    <property type="entry name" value="Protein kinase-like (PK-like)"/>
    <property type="match status" value="1"/>
</dbReference>
<dbReference type="Proteomes" id="UP000325763">
    <property type="component" value="Chromosome"/>
</dbReference>
<dbReference type="PROSITE" id="PS00109">
    <property type="entry name" value="PROTEIN_KINASE_TYR"/>
    <property type="match status" value="1"/>
</dbReference>
<dbReference type="OrthoDB" id="9762169at2"/>
<evidence type="ECO:0000313" key="10">
    <source>
        <dbReference type="Proteomes" id="UP000325763"/>
    </source>
</evidence>
<dbReference type="CDD" id="cd00180">
    <property type="entry name" value="PKc"/>
    <property type="match status" value="1"/>
</dbReference>
<dbReference type="Proteomes" id="UP000031526">
    <property type="component" value="Chromosome"/>
</dbReference>
<keyword evidence="2 5" id="KW-0547">Nucleotide-binding</keyword>
<name>A0A0B5DJP4_9ACTN</name>
<evidence type="ECO:0000256" key="4">
    <source>
        <dbReference type="ARBA" id="ARBA00022840"/>
    </source>
</evidence>
<dbReference type="InterPro" id="IPR011009">
    <property type="entry name" value="Kinase-like_dom_sf"/>
</dbReference>
<evidence type="ECO:0000256" key="3">
    <source>
        <dbReference type="ARBA" id="ARBA00022777"/>
    </source>
</evidence>